<name>A0AAD7HGE9_9AGAR</name>
<evidence type="ECO:0000313" key="2">
    <source>
        <dbReference type="EMBL" id="KAJ7720196.1"/>
    </source>
</evidence>
<evidence type="ECO:0000256" key="1">
    <source>
        <dbReference type="SAM" id="MobiDB-lite"/>
    </source>
</evidence>
<gene>
    <name evidence="2" type="ORF">B0H16DRAFT_1474545</name>
</gene>
<proteinExistence type="predicted"/>
<keyword evidence="3" id="KW-1185">Reference proteome</keyword>
<dbReference type="AlphaFoldDB" id="A0AAD7HGE9"/>
<feature type="compositionally biased region" description="Basic residues" evidence="1">
    <location>
        <begin position="74"/>
        <end position="83"/>
    </location>
</feature>
<dbReference type="EMBL" id="JARKIB010000243">
    <property type="protein sequence ID" value="KAJ7720196.1"/>
    <property type="molecule type" value="Genomic_DNA"/>
</dbReference>
<evidence type="ECO:0000313" key="3">
    <source>
        <dbReference type="Proteomes" id="UP001215598"/>
    </source>
</evidence>
<reference evidence="2" key="1">
    <citation type="submission" date="2023-03" db="EMBL/GenBank/DDBJ databases">
        <title>Massive genome expansion in bonnet fungi (Mycena s.s.) driven by repeated elements and novel gene families across ecological guilds.</title>
        <authorList>
            <consortium name="Lawrence Berkeley National Laboratory"/>
            <person name="Harder C.B."/>
            <person name="Miyauchi S."/>
            <person name="Viragh M."/>
            <person name="Kuo A."/>
            <person name="Thoen E."/>
            <person name="Andreopoulos B."/>
            <person name="Lu D."/>
            <person name="Skrede I."/>
            <person name="Drula E."/>
            <person name="Henrissat B."/>
            <person name="Morin E."/>
            <person name="Kohler A."/>
            <person name="Barry K."/>
            <person name="LaButti K."/>
            <person name="Morin E."/>
            <person name="Salamov A."/>
            <person name="Lipzen A."/>
            <person name="Mereny Z."/>
            <person name="Hegedus B."/>
            <person name="Baldrian P."/>
            <person name="Stursova M."/>
            <person name="Weitz H."/>
            <person name="Taylor A."/>
            <person name="Grigoriev I.V."/>
            <person name="Nagy L.G."/>
            <person name="Martin F."/>
            <person name="Kauserud H."/>
        </authorList>
    </citation>
    <scope>NUCLEOTIDE SEQUENCE</scope>
    <source>
        <strain evidence="2">CBHHK182m</strain>
    </source>
</reference>
<protein>
    <submittedName>
        <fullName evidence="2">Uncharacterized protein</fullName>
    </submittedName>
</protein>
<feature type="compositionally biased region" description="Basic and acidic residues" evidence="1">
    <location>
        <begin position="63"/>
        <end position="73"/>
    </location>
</feature>
<accession>A0AAD7HGE9</accession>
<feature type="region of interest" description="Disordered" evidence="1">
    <location>
        <begin position="114"/>
        <end position="152"/>
    </location>
</feature>
<comment type="caution">
    <text evidence="2">The sequence shown here is derived from an EMBL/GenBank/DDBJ whole genome shotgun (WGS) entry which is preliminary data.</text>
</comment>
<organism evidence="2 3">
    <name type="scientific">Mycena metata</name>
    <dbReference type="NCBI Taxonomy" id="1033252"/>
    <lineage>
        <taxon>Eukaryota</taxon>
        <taxon>Fungi</taxon>
        <taxon>Dikarya</taxon>
        <taxon>Basidiomycota</taxon>
        <taxon>Agaricomycotina</taxon>
        <taxon>Agaricomycetes</taxon>
        <taxon>Agaricomycetidae</taxon>
        <taxon>Agaricales</taxon>
        <taxon>Marasmiineae</taxon>
        <taxon>Mycenaceae</taxon>
        <taxon>Mycena</taxon>
    </lineage>
</organism>
<feature type="region of interest" description="Disordered" evidence="1">
    <location>
        <begin position="60"/>
        <end position="88"/>
    </location>
</feature>
<sequence length="363" mass="40408">MPKSMSRGGMWNAVENEPQILEHLVRIEARLSLSIDNSNLIFSLRAISLGTWSKNACCTHQRPRTDERLERPPGPHHRGRPPKLQKLPRPQVFEHDFMDHAAFLALDTTNRRAVEETEWEQGEENLATGRKYHPDSVGSSARSTSDGRRNILDNGEDYIEYTRRGETQANEESRGIIMECLGGAEGRERTAEVTDRYGANALHCMKPMQSASFETSAHILTNPGYGGVAKAGASDLSSGGLNIERWRAARVEDSKRLQRNKEGEGETGRENIGVVRYADWIDSRGSKVTKPVKELGQSALGRKQTGSFYGEGERGRAAEDKLGFILSHLDSPRNLPPSKGCSLHVCAEPREGRLPREKKIILS</sequence>
<dbReference type="Proteomes" id="UP001215598">
    <property type="component" value="Unassembled WGS sequence"/>
</dbReference>